<evidence type="ECO:0000256" key="1">
    <source>
        <dbReference type="SAM" id="MobiDB-lite"/>
    </source>
</evidence>
<gene>
    <name evidence="3" type="ORF">HO133_005854</name>
</gene>
<keyword evidence="2" id="KW-0812">Transmembrane</keyword>
<dbReference type="GeneID" id="59334259"/>
<dbReference type="RefSeq" id="XP_037147940.1">
    <property type="nucleotide sequence ID" value="XM_037296759.1"/>
</dbReference>
<protein>
    <submittedName>
        <fullName evidence="3">Uncharacterized protein</fullName>
    </submittedName>
</protein>
<feature type="transmembrane region" description="Helical" evidence="2">
    <location>
        <begin position="29"/>
        <end position="52"/>
    </location>
</feature>
<organism evidence="3 4">
    <name type="scientific">Letharia lupina</name>
    <dbReference type="NCBI Taxonomy" id="560253"/>
    <lineage>
        <taxon>Eukaryota</taxon>
        <taxon>Fungi</taxon>
        <taxon>Dikarya</taxon>
        <taxon>Ascomycota</taxon>
        <taxon>Pezizomycotina</taxon>
        <taxon>Lecanoromycetes</taxon>
        <taxon>OSLEUM clade</taxon>
        <taxon>Lecanoromycetidae</taxon>
        <taxon>Lecanorales</taxon>
        <taxon>Lecanorineae</taxon>
        <taxon>Parmeliaceae</taxon>
        <taxon>Letharia</taxon>
    </lineage>
</organism>
<evidence type="ECO:0000256" key="2">
    <source>
        <dbReference type="SAM" id="Phobius"/>
    </source>
</evidence>
<proteinExistence type="predicted"/>
<dbReference type="AlphaFoldDB" id="A0A8H6C7P9"/>
<keyword evidence="2" id="KW-1133">Transmembrane helix</keyword>
<reference evidence="3 4" key="1">
    <citation type="journal article" date="2020" name="Genomics">
        <title>Complete, high-quality genomes from long-read metagenomic sequencing of two wolf lichen thalli reveals enigmatic genome architecture.</title>
        <authorList>
            <person name="McKenzie S.K."/>
            <person name="Walston R.F."/>
            <person name="Allen J.L."/>
        </authorList>
    </citation>
    <scope>NUCLEOTIDE SEQUENCE [LARGE SCALE GENOMIC DNA]</scope>
    <source>
        <strain evidence="3">WasteWater1</strain>
    </source>
</reference>
<evidence type="ECO:0000313" key="3">
    <source>
        <dbReference type="EMBL" id="KAF6218505.1"/>
    </source>
</evidence>
<feature type="region of interest" description="Disordered" evidence="1">
    <location>
        <begin position="1"/>
        <end position="23"/>
    </location>
</feature>
<comment type="caution">
    <text evidence="3">The sequence shown here is derived from an EMBL/GenBank/DDBJ whole genome shotgun (WGS) entry which is preliminary data.</text>
</comment>
<dbReference type="Proteomes" id="UP000593566">
    <property type="component" value="Unassembled WGS sequence"/>
</dbReference>
<dbReference type="EMBL" id="JACCJB010000022">
    <property type="protein sequence ID" value="KAF6218505.1"/>
    <property type="molecule type" value="Genomic_DNA"/>
</dbReference>
<keyword evidence="4" id="KW-1185">Reference proteome</keyword>
<accession>A0A8H6C7P9</accession>
<sequence>MNAATPAQTHNAAPSGTSHWWGTSDASTATVIIIFIDIAMGVALFFGGLVPLTAGSVGEKKQELVEMEEEED</sequence>
<keyword evidence="2" id="KW-0472">Membrane</keyword>
<evidence type="ECO:0000313" key="4">
    <source>
        <dbReference type="Proteomes" id="UP000593566"/>
    </source>
</evidence>
<name>A0A8H6C7P9_9LECA</name>